<dbReference type="Pfam" id="PF13439">
    <property type="entry name" value="Glyco_transf_4"/>
    <property type="match status" value="1"/>
</dbReference>
<dbReference type="OrthoDB" id="9790710at2"/>
<organism evidence="3 4">
    <name type="scientific">Pontixanthobacter aquaemixtae</name>
    <dbReference type="NCBI Taxonomy" id="1958940"/>
    <lineage>
        <taxon>Bacteria</taxon>
        <taxon>Pseudomonadati</taxon>
        <taxon>Pseudomonadota</taxon>
        <taxon>Alphaproteobacteria</taxon>
        <taxon>Sphingomonadales</taxon>
        <taxon>Erythrobacteraceae</taxon>
        <taxon>Pontixanthobacter</taxon>
    </lineage>
</organism>
<dbReference type="InterPro" id="IPR028098">
    <property type="entry name" value="Glyco_trans_4-like_N"/>
</dbReference>
<gene>
    <name evidence="3" type="ORF">GRI41_11000</name>
</gene>
<evidence type="ECO:0000313" key="3">
    <source>
        <dbReference type="EMBL" id="MXO91352.1"/>
    </source>
</evidence>
<keyword evidence="3" id="KW-0808">Transferase</keyword>
<feature type="domain" description="Glycosyl transferase family 1" evidence="1">
    <location>
        <begin position="189"/>
        <end position="341"/>
    </location>
</feature>
<name>A0A844ZVQ8_9SPHN</name>
<protein>
    <submittedName>
        <fullName evidence="3">Glycosyltransferase</fullName>
    </submittedName>
</protein>
<proteinExistence type="predicted"/>
<dbReference type="Proteomes" id="UP000442714">
    <property type="component" value="Unassembled WGS sequence"/>
</dbReference>
<evidence type="ECO:0000313" key="4">
    <source>
        <dbReference type="Proteomes" id="UP000442714"/>
    </source>
</evidence>
<dbReference type="GO" id="GO:0016757">
    <property type="term" value="F:glycosyltransferase activity"/>
    <property type="evidence" value="ECO:0007669"/>
    <property type="project" value="UniProtKB-ARBA"/>
</dbReference>
<dbReference type="EMBL" id="WTYX01000002">
    <property type="protein sequence ID" value="MXO91352.1"/>
    <property type="molecule type" value="Genomic_DNA"/>
</dbReference>
<dbReference type="PANTHER" id="PTHR12526:SF630">
    <property type="entry name" value="GLYCOSYLTRANSFERASE"/>
    <property type="match status" value="1"/>
</dbReference>
<evidence type="ECO:0000259" key="1">
    <source>
        <dbReference type="Pfam" id="PF00534"/>
    </source>
</evidence>
<dbReference type="Pfam" id="PF00534">
    <property type="entry name" value="Glycos_transf_1"/>
    <property type="match status" value="1"/>
</dbReference>
<dbReference type="CDD" id="cd03811">
    <property type="entry name" value="GT4_GT28_WabH-like"/>
    <property type="match status" value="1"/>
</dbReference>
<dbReference type="InterPro" id="IPR001296">
    <property type="entry name" value="Glyco_trans_1"/>
</dbReference>
<dbReference type="AlphaFoldDB" id="A0A844ZVQ8"/>
<reference evidence="3 4" key="1">
    <citation type="submission" date="2019-12" db="EMBL/GenBank/DDBJ databases">
        <title>Genomic-based taxomic classification of the family Erythrobacteraceae.</title>
        <authorList>
            <person name="Xu L."/>
        </authorList>
    </citation>
    <scope>NUCLEOTIDE SEQUENCE [LARGE SCALE GENOMIC DNA]</scope>
    <source>
        <strain evidence="3 4">KCTC 52763</strain>
    </source>
</reference>
<keyword evidence="4" id="KW-1185">Reference proteome</keyword>
<feature type="domain" description="Glycosyltransferase subfamily 4-like N-terminal" evidence="2">
    <location>
        <begin position="11"/>
        <end position="167"/>
    </location>
</feature>
<comment type="caution">
    <text evidence="3">The sequence shown here is derived from an EMBL/GenBank/DDBJ whole genome shotgun (WGS) entry which is preliminary data.</text>
</comment>
<accession>A0A844ZVQ8</accession>
<evidence type="ECO:0000259" key="2">
    <source>
        <dbReference type="Pfam" id="PF13439"/>
    </source>
</evidence>
<sequence length="362" mass="39721">MAFVLPSMRGGGVERVRLTLIRGFLDRGYEVDLILTEAGGEFLELVPDGVHLEEFDCPRIRHAIPRLREYVKRRQPDAMIVALWPLTAATVLACTGLRERPRLVLSDHNNLHSQYSAGKPVWMSLRATLRMAYPKADALVAVSQGIAQDIAGWAGLPANRVTTIYNPTPEPVRSEWPKDETDRLWRGHTGPRIITTGRLKKQKNHELLLRAFAKIQNDNNAVLAILGEGELEDKLRETVVRLGLEESVIMPGFVVDPGPWYASADLFVLSSDYEGFGNVLVEALHFGLPIVSTDCKSGPSEILAGGKFGTLSATGDIEALAEAMETALVGEHDSTALKARAQMFSADAAIDAYERLAFPEVA</sequence>
<dbReference type="Gene3D" id="3.40.50.2000">
    <property type="entry name" value="Glycogen Phosphorylase B"/>
    <property type="match status" value="2"/>
</dbReference>
<dbReference type="PANTHER" id="PTHR12526">
    <property type="entry name" value="GLYCOSYLTRANSFERASE"/>
    <property type="match status" value="1"/>
</dbReference>
<dbReference type="SUPFAM" id="SSF53756">
    <property type="entry name" value="UDP-Glycosyltransferase/glycogen phosphorylase"/>
    <property type="match status" value="1"/>
</dbReference>